<protein>
    <submittedName>
        <fullName evidence="1">Uncharacterized protein</fullName>
    </submittedName>
</protein>
<sequence length="84" mass="9881">MKEVYNLKDLAGQFFFGNIKNKEDLEQAIEGKYLFRKNKGISDVNNAIRKSIKNGRGKTELELDWLALYLNDVFKLDRRKNKEV</sequence>
<dbReference type="RefSeq" id="YP_009283039.1">
    <property type="nucleotide sequence ID" value="NC_031039.1"/>
</dbReference>
<name>A0A172JI47_BPPB1</name>
<evidence type="ECO:0000313" key="2">
    <source>
        <dbReference type="Proteomes" id="UP000202618"/>
    </source>
</evidence>
<dbReference type="Proteomes" id="UP000202618">
    <property type="component" value="Segment"/>
</dbReference>
<reference evidence="1 2" key="1">
    <citation type="journal article" date="2016" name="Virology">
        <title>The genome of AR9, a giant transducing Bacillus phage encoding two multisubunit RNA polymerases.</title>
        <authorList>
            <person name="Lavysh D."/>
            <person name="Sokolova M."/>
            <person name="Minakhin L."/>
            <person name="Yakunina M."/>
            <person name="Artamonova T."/>
            <person name="Kozyavkin S."/>
            <person name="Makarova K.S."/>
            <person name="Koonin E.V."/>
            <person name="Severinov K."/>
        </authorList>
    </citation>
    <scope>NUCLEOTIDE SEQUENCE [LARGE SCALE GENOMIC DNA]</scope>
</reference>
<accession>A0A172JI47</accession>
<dbReference type="EMBL" id="KU878088">
    <property type="protein sequence ID" value="AMS01219.1"/>
    <property type="molecule type" value="Genomic_DNA"/>
</dbReference>
<dbReference type="KEGG" id="vg:29058853"/>
<gene>
    <name evidence="1" type="ORF">AR9_g135</name>
</gene>
<proteinExistence type="predicted"/>
<evidence type="ECO:0000313" key="1">
    <source>
        <dbReference type="EMBL" id="AMS01219.1"/>
    </source>
</evidence>
<dbReference type="OrthoDB" id="39941at10239"/>
<dbReference type="GeneID" id="29058853"/>
<organism evidence="1 2">
    <name type="scientific">Bacillus phage AR9</name>
    <dbReference type="NCBI Taxonomy" id="1815509"/>
    <lineage>
        <taxon>Viruses</taxon>
        <taxon>Duplodnaviria</taxon>
        <taxon>Heunggongvirae</taxon>
        <taxon>Uroviricota</taxon>
        <taxon>Caudoviricetes</taxon>
        <taxon>Takahashivirus</taxon>
        <taxon>Bacillus phage PBS1</taxon>
    </lineage>
</organism>